<reference evidence="4 5" key="1">
    <citation type="submission" date="2024-10" db="EMBL/GenBank/DDBJ databases">
        <title>The Natural Products Discovery Center: Release of the First 8490 Sequenced Strains for Exploring Actinobacteria Biosynthetic Diversity.</title>
        <authorList>
            <person name="Kalkreuter E."/>
            <person name="Kautsar S.A."/>
            <person name="Yang D."/>
            <person name="Bader C.D."/>
            <person name="Teijaro C.N."/>
            <person name="Fluegel L."/>
            <person name="Davis C.M."/>
            <person name="Simpson J.R."/>
            <person name="Lauterbach L."/>
            <person name="Steele A.D."/>
            <person name="Gui C."/>
            <person name="Meng S."/>
            <person name="Li G."/>
            <person name="Viehrig K."/>
            <person name="Ye F."/>
            <person name="Su P."/>
            <person name="Kiefer A.F."/>
            <person name="Nichols A."/>
            <person name="Cepeda A.J."/>
            <person name="Yan W."/>
            <person name="Fan B."/>
            <person name="Jiang Y."/>
            <person name="Adhikari A."/>
            <person name="Zheng C.-J."/>
            <person name="Schuster L."/>
            <person name="Cowan T.M."/>
            <person name="Smanski M.J."/>
            <person name="Chevrette M.G."/>
            <person name="De Carvalho L.P.S."/>
            <person name="Shen B."/>
        </authorList>
    </citation>
    <scope>NUCLEOTIDE SEQUENCE [LARGE SCALE GENOMIC DNA]</scope>
    <source>
        <strain evidence="4 5">NPDC019275</strain>
    </source>
</reference>
<dbReference type="Proteomes" id="UP001611415">
    <property type="component" value="Unassembled WGS sequence"/>
</dbReference>
<dbReference type="Gene3D" id="1.25.40.10">
    <property type="entry name" value="Tetratricopeptide repeat domain"/>
    <property type="match status" value="2"/>
</dbReference>
<dbReference type="PANTHER" id="PTHR16305:SF35">
    <property type="entry name" value="TRANSCRIPTIONAL ACTIVATOR DOMAIN"/>
    <property type="match status" value="1"/>
</dbReference>
<dbReference type="Pfam" id="PF00196">
    <property type="entry name" value="GerE"/>
    <property type="match status" value="1"/>
</dbReference>
<evidence type="ECO:0000256" key="1">
    <source>
        <dbReference type="ARBA" id="ARBA00022741"/>
    </source>
</evidence>
<comment type="caution">
    <text evidence="4">The sequence shown here is derived from an EMBL/GenBank/DDBJ whole genome shotgun (WGS) entry which is preliminary data.</text>
</comment>
<proteinExistence type="predicted"/>
<dbReference type="PROSITE" id="PS50043">
    <property type="entry name" value="HTH_LUXR_2"/>
    <property type="match status" value="1"/>
</dbReference>
<name>A0ABW7XAQ1_9NOCA</name>
<dbReference type="InterPro" id="IPR027417">
    <property type="entry name" value="P-loop_NTPase"/>
</dbReference>
<keyword evidence="2 4" id="KW-0067">ATP-binding</keyword>
<keyword evidence="5" id="KW-1185">Reference proteome</keyword>
<dbReference type="SUPFAM" id="SSF48452">
    <property type="entry name" value="TPR-like"/>
    <property type="match status" value="1"/>
</dbReference>
<keyword evidence="1" id="KW-0547">Nucleotide-binding</keyword>
<evidence type="ECO:0000313" key="5">
    <source>
        <dbReference type="Proteomes" id="UP001611415"/>
    </source>
</evidence>
<protein>
    <submittedName>
        <fullName evidence="4">ATP-binding protein</fullName>
    </submittedName>
</protein>
<dbReference type="SUPFAM" id="SSF46894">
    <property type="entry name" value="C-terminal effector domain of the bipartite response regulators"/>
    <property type="match status" value="1"/>
</dbReference>
<dbReference type="PROSITE" id="PS00622">
    <property type="entry name" value="HTH_LUXR_1"/>
    <property type="match status" value="1"/>
</dbReference>
<dbReference type="Gene3D" id="3.40.50.300">
    <property type="entry name" value="P-loop containing nucleotide triphosphate hydrolases"/>
    <property type="match status" value="1"/>
</dbReference>
<dbReference type="PANTHER" id="PTHR16305">
    <property type="entry name" value="TESTICULAR SOLUBLE ADENYLYL CYCLASE"/>
    <property type="match status" value="1"/>
</dbReference>
<dbReference type="InterPro" id="IPR000792">
    <property type="entry name" value="Tscrpt_reg_LuxR_C"/>
</dbReference>
<dbReference type="InterPro" id="IPR016032">
    <property type="entry name" value="Sig_transdc_resp-reg_C-effctor"/>
</dbReference>
<gene>
    <name evidence="4" type="ORF">ACH49W_32280</name>
</gene>
<dbReference type="Pfam" id="PF13191">
    <property type="entry name" value="AAA_16"/>
    <property type="match status" value="1"/>
</dbReference>
<accession>A0ABW7XAQ1</accession>
<evidence type="ECO:0000256" key="2">
    <source>
        <dbReference type="ARBA" id="ARBA00022840"/>
    </source>
</evidence>
<dbReference type="SUPFAM" id="SSF52540">
    <property type="entry name" value="P-loop containing nucleoside triphosphate hydrolases"/>
    <property type="match status" value="1"/>
</dbReference>
<sequence length="926" mass="99926">MQDTVIGRHRELARLRAAVLAAAAGPGRLVLIDGPAGIGKTRLAEHTAALAAECGLRVGRGFAVDDAGMPPLWPWHRLGRELPELAEALAGGDAVQWEDSASQRFRMFTAVADALEAVADPAGLAVVLEDLHWADRTSLLLLRHVAAELPHQRLLLLATARDTADGPYLEQLPDLVRMPNTQTMPLTGLSVEEVRYWLGHAAPTLDTAAADRLHERTGGNPLYVRIVVESSGESDPDPLSRRSFRRLALAQVDRLDAATQTVLRAASVLGERIEPELLEQLTGADVETALDTAVTAGVVRHPDNGAVAFVHALIRDAIYAELSLSERMSLHRSAAELLAARADGDPSAAGPIATHLRRASGPDTDADCAHWARVAAESARTATAYDEAIRFHRWAIEATGPSAPGPMRAELLIELARSEFEAGRIDDSIDHCAQAGAIAERATRPDLVAAAALVVHGIGTPRVIATVDQLCRSALHGLSADTDGASIARLTAHRAMAAAQIGECDRARELSATAMATAERSGDPDTLLDAIHARHLALSAPQFLAERMELVERAIEIGDRARQPLARLWGYLWLASAAFQLGDLALVDRAIIALEQVAERGRLPIARWHLHRLDATRAALTGDFAAADESNNAAFELAIRMGDESLLGLHHAFRGLMNMVQGYASETEAAERFAAMRHAPQIPLIRIFLPMTRALAGDLDEARALFQEFRELPGTFQVGPHWLGLLYNLGFTAVLLRDKETAERAYQAFGPDDGYYLGDGGAVLCSGSIARPIADLALTAGRVDAAIEHYQRAIAMDSRIGARPFLALSRLGLADALRTRGTPGDLRAARSAITEAAQEFRRLDMTHRLRAADALLAEIDRAARESNPLTTRETEVADLLTDGLANREIATRLVLSERTVETHVSSILAKLGFQNRTEIAAWRLRS</sequence>
<organism evidence="4 5">
    <name type="scientific">Nocardia xishanensis</name>
    <dbReference type="NCBI Taxonomy" id="238964"/>
    <lineage>
        <taxon>Bacteria</taxon>
        <taxon>Bacillati</taxon>
        <taxon>Actinomycetota</taxon>
        <taxon>Actinomycetes</taxon>
        <taxon>Mycobacteriales</taxon>
        <taxon>Nocardiaceae</taxon>
        <taxon>Nocardia</taxon>
    </lineage>
</organism>
<dbReference type="Gene3D" id="1.10.10.10">
    <property type="entry name" value="Winged helix-like DNA-binding domain superfamily/Winged helix DNA-binding domain"/>
    <property type="match status" value="1"/>
</dbReference>
<evidence type="ECO:0000313" key="4">
    <source>
        <dbReference type="EMBL" id="MFI2478065.1"/>
    </source>
</evidence>
<dbReference type="CDD" id="cd06170">
    <property type="entry name" value="LuxR_C_like"/>
    <property type="match status" value="1"/>
</dbReference>
<dbReference type="PRINTS" id="PR00038">
    <property type="entry name" value="HTHLUXR"/>
</dbReference>
<dbReference type="GO" id="GO:0005524">
    <property type="term" value="F:ATP binding"/>
    <property type="evidence" value="ECO:0007669"/>
    <property type="project" value="UniProtKB-KW"/>
</dbReference>
<feature type="domain" description="HTH luxR-type" evidence="3">
    <location>
        <begin position="862"/>
        <end position="926"/>
    </location>
</feature>
<dbReference type="InterPro" id="IPR036388">
    <property type="entry name" value="WH-like_DNA-bd_sf"/>
</dbReference>
<dbReference type="InterPro" id="IPR011990">
    <property type="entry name" value="TPR-like_helical_dom_sf"/>
</dbReference>
<dbReference type="SMART" id="SM00421">
    <property type="entry name" value="HTH_LUXR"/>
    <property type="match status" value="1"/>
</dbReference>
<dbReference type="RefSeq" id="WP_397095519.1">
    <property type="nucleotide sequence ID" value="NZ_JBIRYO010000033.1"/>
</dbReference>
<dbReference type="InterPro" id="IPR041664">
    <property type="entry name" value="AAA_16"/>
</dbReference>
<evidence type="ECO:0000259" key="3">
    <source>
        <dbReference type="PROSITE" id="PS50043"/>
    </source>
</evidence>
<dbReference type="EMBL" id="JBIRYO010000033">
    <property type="protein sequence ID" value="MFI2478065.1"/>
    <property type="molecule type" value="Genomic_DNA"/>
</dbReference>